<evidence type="ECO:0000256" key="8">
    <source>
        <dbReference type="ARBA" id="ARBA00060429"/>
    </source>
</evidence>
<dbReference type="FunCoup" id="A0A6P3F3N0">
    <property type="interactions" value="35"/>
</dbReference>
<keyword evidence="6" id="KW-0325">Glycoprotein</keyword>
<accession>A0A6P3F3N0</accession>
<feature type="domain" description="SSD" evidence="12">
    <location>
        <begin position="360"/>
        <end position="517"/>
    </location>
</feature>
<feature type="transmembrane region" description="Helical" evidence="11">
    <location>
        <begin position="417"/>
        <end position="438"/>
    </location>
</feature>
<feature type="transmembrane region" description="Helical" evidence="11">
    <location>
        <begin position="802"/>
        <end position="823"/>
    </location>
</feature>
<feature type="transmembrane region" description="Helical" evidence="11">
    <location>
        <begin position="777"/>
        <end position="796"/>
    </location>
</feature>
<feature type="transmembrane region" description="Helical" evidence="11">
    <location>
        <begin position="389"/>
        <end position="411"/>
    </location>
</feature>
<dbReference type="Pfam" id="PF02460">
    <property type="entry name" value="Patched"/>
    <property type="match status" value="1"/>
</dbReference>
<evidence type="ECO:0000256" key="2">
    <source>
        <dbReference type="ARBA" id="ARBA00022475"/>
    </source>
</evidence>
<feature type="transmembrane region" description="Helical" evidence="11">
    <location>
        <begin position="488"/>
        <end position="511"/>
    </location>
</feature>
<name>A0A6P3F3N0_OCTDE</name>
<dbReference type="RefSeq" id="XP_004638078.1">
    <property type="nucleotide sequence ID" value="XM_004638021.2"/>
</dbReference>
<dbReference type="FunFam" id="1.20.1640.10:FF:000013">
    <property type="entry name" value="PaTched Related family"/>
    <property type="match status" value="1"/>
</dbReference>
<keyword evidence="4 11" id="KW-1133">Transmembrane helix</keyword>
<evidence type="ECO:0000256" key="11">
    <source>
        <dbReference type="SAM" id="Phobius"/>
    </source>
</evidence>
<dbReference type="OrthoDB" id="6510177at2759"/>
<evidence type="ECO:0000256" key="6">
    <source>
        <dbReference type="ARBA" id="ARBA00023180"/>
    </source>
</evidence>
<feature type="transmembrane region" description="Helical" evidence="11">
    <location>
        <begin position="874"/>
        <end position="897"/>
    </location>
</feature>
<dbReference type="InParanoid" id="A0A6P3F3N0"/>
<evidence type="ECO:0000259" key="12">
    <source>
        <dbReference type="PROSITE" id="PS50156"/>
    </source>
</evidence>
<feature type="compositionally biased region" description="Acidic residues" evidence="10">
    <location>
        <begin position="23"/>
        <end position="34"/>
    </location>
</feature>
<evidence type="ECO:0000313" key="14">
    <source>
        <dbReference type="RefSeq" id="XP_004638078.1"/>
    </source>
</evidence>
<evidence type="ECO:0000256" key="10">
    <source>
        <dbReference type="SAM" id="MobiDB-lite"/>
    </source>
</evidence>
<protein>
    <recommendedName>
        <fullName evidence="9">Patched domain-containing protein 3</fullName>
    </recommendedName>
</protein>
<comment type="function">
    <text evidence="7">May play a role in sperm development or sperm function. However, does not appear to have an essential role in spermatogenesis or male fertility.</text>
</comment>
<evidence type="ECO:0000256" key="9">
    <source>
        <dbReference type="ARBA" id="ARBA00074262"/>
    </source>
</evidence>
<feature type="transmembrane region" description="Helical" evidence="11">
    <location>
        <begin position="835"/>
        <end position="854"/>
    </location>
</feature>
<dbReference type="Gene3D" id="1.20.1640.10">
    <property type="entry name" value="Multidrug efflux transporter AcrB transmembrane domain"/>
    <property type="match status" value="2"/>
</dbReference>
<feature type="compositionally biased region" description="Basic and acidic residues" evidence="10">
    <location>
        <begin position="9"/>
        <end position="22"/>
    </location>
</feature>
<feature type="transmembrane region" description="Helical" evidence="11">
    <location>
        <begin position="363"/>
        <end position="382"/>
    </location>
</feature>
<dbReference type="PROSITE" id="PS50156">
    <property type="entry name" value="SSD"/>
    <property type="match status" value="1"/>
</dbReference>
<dbReference type="SUPFAM" id="SSF82866">
    <property type="entry name" value="Multidrug efflux transporter AcrB transmembrane domain"/>
    <property type="match status" value="2"/>
</dbReference>
<feature type="transmembrane region" description="Helical" evidence="11">
    <location>
        <begin position="904"/>
        <end position="924"/>
    </location>
</feature>
<evidence type="ECO:0000256" key="1">
    <source>
        <dbReference type="ARBA" id="ARBA00005585"/>
    </source>
</evidence>
<gene>
    <name evidence="14" type="primary">Ptchd3</name>
</gene>
<feature type="region of interest" description="Disordered" evidence="10">
    <location>
        <begin position="1"/>
        <end position="92"/>
    </location>
</feature>
<dbReference type="InterPro" id="IPR000731">
    <property type="entry name" value="SSD"/>
</dbReference>
<comment type="subcellular location">
    <subcellularLocation>
        <location evidence="8">Cell projection</location>
        <location evidence="8">Cilium</location>
        <location evidence="8">Flagellum membrane</location>
        <topology evidence="8">Multi-pass membrane protein</topology>
    </subcellularLocation>
</comment>
<dbReference type="GO" id="GO:0097225">
    <property type="term" value="C:sperm midpiece"/>
    <property type="evidence" value="ECO:0007669"/>
    <property type="project" value="UniProtKB-ARBA"/>
</dbReference>
<dbReference type="CTD" id="374308"/>
<dbReference type="InterPro" id="IPR003392">
    <property type="entry name" value="PTHD_SSD"/>
</dbReference>
<organism evidence="13 14">
    <name type="scientific">Octodon degus</name>
    <name type="common">Degu</name>
    <name type="synonym">Sciurus degus</name>
    <dbReference type="NCBI Taxonomy" id="10160"/>
    <lineage>
        <taxon>Eukaryota</taxon>
        <taxon>Metazoa</taxon>
        <taxon>Chordata</taxon>
        <taxon>Craniata</taxon>
        <taxon>Vertebrata</taxon>
        <taxon>Euteleostomi</taxon>
        <taxon>Mammalia</taxon>
        <taxon>Eutheria</taxon>
        <taxon>Euarchontoglires</taxon>
        <taxon>Glires</taxon>
        <taxon>Rodentia</taxon>
        <taxon>Hystricomorpha</taxon>
        <taxon>Octodontidae</taxon>
        <taxon>Octodon</taxon>
    </lineage>
</organism>
<keyword evidence="13" id="KW-1185">Reference proteome</keyword>
<keyword evidence="5 11" id="KW-0472">Membrane</keyword>
<dbReference type="GeneID" id="101566455"/>
<dbReference type="PANTHER" id="PTHR10796:SF60">
    <property type="entry name" value="PATCHED DOMAIN-CONTAINING PROTEIN 3"/>
    <property type="match status" value="1"/>
</dbReference>
<evidence type="ECO:0000256" key="3">
    <source>
        <dbReference type="ARBA" id="ARBA00022692"/>
    </source>
</evidence>
<dbReference type="GO" id="GO:0016020">
    <property type="term" value="C:membrane"/>
    <property type="evidence" value="ECO:0007669"/>
    <property type="project" value="InterPro"/>
</dbReference>
<dbReference type="PANTHER" id="PTHR10796">
    <property type="entry name" value="PATCHED-RELATED"/>
    <property type="match status" value="1"/>
</dbReference>
<dbReference type="AlphaFoldDB" id="A0A6P3F3N0"/>
<comment type="similarity">
    <text evidence="1">Belongs to the patched family.</text>
</comment>
<evidence type="ECO:0000256" key="4">
    <source>
        <dbReference type="ARBA" id="ARBA00022989"/>
    </source>
</evidence>
<evidence type="ECO:0000256" key="7">
    <source>
        <dbReference type="ARBA" id="ARBA00057027"/>
    </source>
</evidence>
<keyword evidence="3 11" id="KW-0812">Transmembrane</keyword>
<proteinExistence type="inferred from homology"/>
<keyword evidence="2" id="KW-1003">Cell membrane</keyword>
<dbReference type="InterPro" id="IPR051697">
    <property type="entry name" value="Patched_domain-protein"/>
</dbReference>
<dbReference type="Proteomes" id="UP000515203">
    <property type="component" value="Unplaced"/>
</dbReference>
<feature type="transmembrane region" description="Helical" evidence="11">
    <location>
        <begin position="459"/>
        <end position="482"/>
    </location>
</feature>
<evidence type="ECO:0000313" key="13">
    <source>
        <dbReference type="Proteomes" id="UP000515203"/>
    </source>
</evidence>
<reference evidence="14" key="1">
    <citation type="submission" date="2025-08" db="UniProtKB">
        <authorList>
            <consortium name="RefSeq"/>
        </authorList>
    </citation>
    <scope>IDENTIFICATION</scope>
</reference>
<evidence type="ECO:0000256" key="5">
    <source>
        <dbReference type="ARBA" id="ARBA00023136"/>
    </source>
</evidence>
<sequence length="927" mass="105091">MKVRPFKVKPQEDPETEPKPELEPESEPEPEPEPEPTARGWLPEEGTPEGGSEPGWEKPGSGEAATSDPRSQEPEPETSETSEASGISEPLAAPRRLRTDCLEAPLSRAFARLGAAVGDHPWVFLLLPALLTAALGTGFRYVGSEEEDLEENYTPIRSPAKEERHFVQRHFSTNDSYNFSASRMHAETNFASILVVSNTNSLLDQESFAEVDRLDQAMQTLKVQENETQVPYTEVCVRFQGLCVPSNPLLYSWQQDRTLDLTRFSFPVHVHTGRIVSLVGFFGGNTLGGNQVLLEAKALRLLYYLKTERKEDNERSRKWLIHFLNQFKDMKKRLALKNVQVVYFTSVSRQLEFEVTSKTVIPLFHLAYLLVILFAVISCFRLDCIRNKVLVAVLGVSSAVLAVVSSFGLMLHIGVPFVIIVKNSPFLILGVGVDDMFIMISAWQKTSLMDSIRKRMSKVYAHVAVSITITTLTNVLAFYTGIMSSFRSIQYFCIYTGTTLLFCYFYSITWFGAVMALDGKREVLCLQWLKKPDQKWSSLKKACCVPFGSVPDERETDVHPMNVFFRDYFGPFLTRTKTKFFIVLTYILYMTSSIYGCLKVQEGLDLRNLASDDSYITPYFDVEEYYFSDYGPRVMVVVTENVKYWDENVRKKLEKCITNFEENKYVDKNVTEFWLQTYVQYMKNNSQDPNDKDSFMDNISGFLNTFPNFMNDINISSSNEIISSRGFIQTKDVAYPVRKKLMLQQLRGIAKKCEVPLLVYNHAFIYFDQYGAILENTLRNVLVASVAMFLVSLVLIPHPMCALWVTFAIGSVIVGVTGFMAFWKVNLDSISMINLVICIGFSFDFSAHISYAFVSSSERSANRKAIEALHMLGYPVLQSATSTIIGVCILAAAQAYIFRTFFKVMFLVMVFGAAHGLIFIPVFLTFI</sequence>